<feature type="transmembrane region" description="Helical" evidence="11">
    <location>
        <begin position="38"/>
        <end position="60"/>
    </location>
</feature>
<keyword evidence="8" id="KW-0325">Glycoprotein</keyword>
<keyword evidence="2" id="KW-1003">Cell membrane</keyword>
<dbReference type="EMBL" id="JARQWQ010000067">
    <property type="protein sequence ID" value="KAK2554799.1"/>
    <property type="molecule type" value="Genomic_DNA"/>
</dbReference>
<evidence type="ECO:0000256" key="5">
    <source>
        <dbReference type="ARBA" id="ARBA00023040"/>
    </source>
</evidence>
<dbReference type="AlphaFoldDB" id="A0AAD9Q593"/>
<dbReference type="PROSITE" id="PS50262">
    <property type="entry name" value="G_PROTEIN_RECEP_F1_2"/>
    <property type="match status" value="1"/>
</dbReference>
<sequence length="372" mass="41887">MDLTPYNTSLLQNATTNNFKETSMSLSTSSQVERAFKLVFVVIVALANITGNSGICLVAFRDAHLRVIARNYVVASLALSDLLNVQIMIYRALTYYDIGRDPGTCNTMGRIFASLLYVSTLHLFALSMDRYIAIFYPLRYRFLVTSKRIVTILLMIWIVPVLSIHIVIAANAGLKGYSTFYGCIEDGFIEASDKKNRLHMCFNVTLFFFLPLLIMMAAYYRISKVAWYQSNRVSVAVVSVVPITNSRIPRARERKWAKTLAIVIGAFLCCYLPIVIASLVYIFSGGTTNHALETTLEVLLLLTFLNTVLNPVIYSLRSHEYRRALRKICGRCFRDSNNNGLSPLHIVTKDLESLTVSTLVNTQSLRKDSISH</sequence>
<feature type="transmembrane region" description="Helical" evidence="11">
    <location>
        <begin position="72"/>
        <end position="91"/>
    </location>
</feature>
<evidence type="ECO:0000256" key="11">
    <source>
        <dbReference type="SAM" id="Phobius"/>
    </source>
</evidence>
<keyword evidence="14" id="KW-1185">Reference proteome</keyword>
<dbReference type="Gene3D" id="1.20.1070.10">
    <property type="entry name" value="Rhodopsin 7-helix transmembrane proteins"/>
    <property type="match status" value="1"/>
</dbReference>
<evidence type="ECO:0000313" key="14">
    <source>
        <dbReference type="Proteomes" id="UP001249851"/>
    </source>
</evidence>
<feature type="transmembrane region" description="Helical" evidence="11">
    <location>
        <begin position="260"/>
        <end position="283"/>
    </location>
</feature>
<reference evidence="13" key="1">
    <citation type="journal article" date="2023" name="G3 (Bethesda)">
        <title>Whole genome assembly and annotation of the endangered Caribbean coral Acropora cervicornis.</title>
        <authorList>
            <person name="Selwyn J.D."/>
            <person name="Vollmer S.V."/>
        </authorList>
    </citation>
    <scope>NUCLEOTIDE SEQUENCE</scope>
    <source>
        <strain evidence="13">K2</strain>
    </source>
</reference>
<dbReference type="InterPro" id="IPR000276">
    <property type="entry name" value="GPCR_Rhodpsn"/>
</dbReference>
<protein>
    <submittedName>
        <fullName evidence="13">Histamine H2 receptor</fullName>
    </submittedName>
</protein>
<comment type="subcellular location">
    <subcellularLocation>
        <location evidence="1">Cell membrane</location>
        <topology evidence="1">Multi-pass membrane protein</topology>
    </subcellularLocation>
</comment>
<evidence type="ECO:0000256" key="3">
    <source>
        <dbReference type="ARBA" id="ARBA00022692"/>
    </source>
</evidence>
<keyword evidence="9 10" id="KW-0807">Transducer</keyword>
<feature type="transmembrane region" description="Helical" evidence="11">
    <location>
        <begin position="202"/>
        <end position="222"/>
    </location>
</feature>
<dbReference type="SMART" id="SM01381">
    <property type="entry name" value="7TM_GPCR_Srsx"/>
    <property type="match status" value="1"/>
</dbReference>
<evidence type="ECO:0000256" key="7">
    <source>
        <dbReference type="ARBA" id="ARBA00023170"/>
    </source>
</evidence>
<feature type="transmembrane region" description="Helical" evidence="11">
    <location>
        <begin position="149"/>
        <end position="170"/>
    </location>
</feature>
<name>A0AAD9Q593_ACRCE</name>
<accession>A0AAD9Q593</accession>
<evidence type="ECO:0000256" key="1">
    <source>
        <dbReference type="ARBA" id="ARBA00004651"/>
    </source>
</evidence>
<evidence type="ECO:0000256" key="9">
    <source>
        <dbReference type="ARBA" id="ARBA00023224"/>
    </source>
</evidence>
<comment type="caution">
    <text evidence="13">The sequence shown here is derived from an EMBL/GenBank/DDBJ whole genome shotgun (WGS) entry which is preliminary data.</text>
</comment>
<organism evidence="13 14">
    <name type="scientific">Acropora cervicornis</name>
    <name type="common">Staghorn coral</name>
    <dbReference type="NCBI Taxonomy" id="6130"/>
    <lineage>
        <taxon>Eukaryota</taxon>
        <taxon>Metazoa</taxon>
        <taxon>Cnidaria</taxon>
        <taxon>Anthozoa</taxon>
        <taxon>Hexacorallia</taxon>
        <taxon>Scleractinia</taxon>
        <taxon>Astrocoeniina</taxon>
        <taxon>Acroporidae</taxon>
        <taxon>Acropora</taxon>
    </lineage>
</organism>
<dbReference type="Proteomes" id="UP001249851">
    <property type="component" value="Unassembled WGS sequence"/>
</dbReference>
<dbReference type="PANTHER" id="PTHR24246">
    <property type="entry name" value="OLFACTORY RECEPTOR AND ADENOSINE RECEPTOR"/>
    <property type="match status" value="1"/>
</dbReference>
<dbReference type="PANTHER" id="PTHR24246:SF27">
    <property type="entry name" value="ADENOSINE RECEPTOR, ISOFORM A"/>
    <property type="match status" value="1"/>
</dbReference>
<evidence type="ECO:0000313" key="13">
    <source>
        <dbReference type="EMBL" id="KAK2554799.1"/>
    </source>
</evidence>
<dbReference type="InterPro" id="IPR017452">
    <property type="entry name" value="GPCR_Rhodpsn_7TM"/>
</dbReference>
<dbReference type="GO" id="GO:0004930">
    <property type="term" value="F:G protein-coupled receptor activity"/>
    <property type="evidence" value="ECO:0007669"/>
    <property type="project" value="UniProtKB-KW"/>
</dbReference>
<feature type="transmembrane region" description="Helical" evidence="11">
    <location>
        <begin position="111"/>
        <end position="128"/>
    </location>
</feature>
<dbReference type="PROSITE" id="PS00237">
    <property type="entry name" value="G_PROTEIN_RECEP_F1_1"/>
    <property type="match status" value="1"/>
</dbReference>
<keyword evidence="4 11" id="KW-1133">Transmembrane helix</keyword>
<evidence type="ECO:0000256" key="6">
    <source>
        <dbReference type="ARBA" id="ARBA00023136"/>
    </source>
</evidence>
<feature type="domain" description="G-protein coupled receptors family 1 profile" evidence="12">
    <location>
        <begin position="51"/>
        <end position="314"/>
    </location>
</feature>
<keyword evidence="6 11" id="KW-0472">Membrane</keyword>
<dbReference type="Pfam" id="PF00001">
    <property type="entry name" value="7tm_1"/>
    <property type="match status" value="1"/>
</dbReference>
<keyword evidence="5 10" id="KW-0297">G-protein coupled receptor</keyword>
<keyword evidence="7 10" id="KW-0675">Receptor</keyword>
<feature type="transmembrane region" description="Helical" evidence="11">
    <location>
        <begin position="295"/>
        <end position="316"/>
    </location>
</feature>
<evidence type="ECO:0000256" key="8">
    <source>
        <dbReference type="ARBA" id="ARBA00023180"/>
    </source>
</evidence>
<gene>
    <name evidence="13" type="ORF">P5673_023770</name>
</gene>
<evidence type="ECO:0000256" key="10">
    <source>
        <dbReference type="RuleBase" id="RU000688"/>
    </source>
</evidence>
<comment type="similarity">
    <text evidence="10">Belongs to the G-protein coupled receptor 1 family.</text>
</comment>
<dbReference type="SUPFAM" id="SSF81321">
    <property type="entry name" value="Family A G protein-coupled receptor-like"/>
    <property type="match status" value="1"/>
</dbReference>
<keyword evidence="3 10" id="KW-0812">Transmembrane</keyword>
<reference evidence="13" key="2">
    <citation type="journal article" date="2023" name="Science">
        <title>Genomic signatures of disease resistance in endangered staghorn corals.</title>
        <authorList>
            <person name="Vollmer S.V."/>
            <person name="Selwyn J.D."/>
            <person name="Despard B.A."/>
            <person name="Roesel C.L."/>
        </authorList>
    </citation>
    <scope>NUCLEOTIDE SEQUENCE</scope>
    <source>
        <strain evidence="13">K2</strain>
    </source>
</reference>
<evidence type="ECO:0000256" key="4">
    <source>
        <dbReference type="ARBA" id="ARBA00022989"/>
    </source>
</evidence>
<evidence type="ECO:0000256" key="2">
    <source>
        <dbReference type="ARBA" id="ARBA00022475"/>
    </source>
</evidence>
<dbReference type="PRINTS" id="PR00237">
    <property type="entry name" value="GPCRRHODOPSN"/>
</dbReference>
<proteinExistence type="inferred from homology"/>
<evidence type="ECO:0000259" key="12">
    <source>
        <dbReference type="PROSITE" id="PS50262"/>
    </source>
</evidence>
<dbReference type="GO" id="GO:0005886">
    <property type="term" value="C:plasma membrane"/>
    <property type="evidence" value="ECO:0007669"/>
    <property type="project" value="UniProtKB-SubCell"/>
</dbReference>